<dbReference type="AlphaFoldDB" id="A0ABD6DHB2"/>
<name>A0ABD6DHB2_9EURY</name>
<sequence length="132" mass="14198">MSDLLHGDRFDRLPFLVALLAVVVAVVGNFVGAYTLALVLFALGFVVLVPLTYLYADALRRLFGRDRGKDDGPDPTSDALAELRRRHERAELTDAEFERRAARIRAVDAGAPGDAQGPADGASSGTADDTDR</sequence>
<protein>
    <submittedName>
        <fullName evidence="3">SHOCT domain-containing protein</fullName>
    </submittedName>
</protein>
<evidence type="ECO:0000313" key="3">
    <source>
        <dbReference type="EMBL" id="MFD1645694.1"/>
    </source>
</evidence>
<evidence type="ECO:0000313" key="4">
    <source>
        <dbReference type="Proteomes" id="UP001597034"/>
    </source>
</evidence>
<feature type="transmembrane region" description="Helical" evidence="2">
    <location>
        <begin position="12"/>
        <end position="31"/>
    </location>
</feature>
<reference evidence="3 4" key="1">
    <citation type="journal article" date="2019" name="Int. J. Syst. Evol. Microbiol.">
        <title>The Global Catalogue of Microorganisms (GCM) 10K type strain sequencing project: providing services to taxonomists for standard genome sequencing and annotation.</title>
        <authorList>
            <consortium name="The Broad Institute Genomics Platform"/>
            <consortium name="The Broad Institute Genome Sequencing Center for Infectious Disease"/>
            <person name="Wu L."/>
            <person name="Ma J."/>
        </authorList>
    </citation>
    <scope>NUCLEOTIDE SEQUENCE [LARGE SCALE GENOMIC DNA]</scope>
    <source>
        <strain evidence="3 4">CGMCC 1.10390</strain>
    </source>
</reference>
<keyword evidence="2" id="KW-1133">Transmembrane helix</keyword>
<organism evidence="3 4">
    <name type="scientific">Haloarchaeobius litoreus</name>
    <dbReference type="NCBI Taxonomy" id="755306"/>
    <lineage>
        <taxon>Archaea</taxon>
        <taxon>Methanobacteriati</taxon>
        <taxon>Methanobacteriota</taxon>
        <taxon>Stenosarchaea group</taxon>
        <taxon>Halobacteria</taxon>
        <taxon>Halobacteriales</taxon>
        <taxon>Halorubellaceae</taxon>
        <taxon>Haloarchaeobius</taxon>
    </lineage>
</organism>
<keyword evidence="4" id="KW-1185">Reference proteome</keyword>
<gene>
    <name evidence="3" type="ORF">ACFSBL_08375</name>
</gene>
<evidence type="ECO:0000256" key="1">
    <source>
        <dbReference type="SAM" id="MobiDB-lite"/>
    </source>
</evidence>
<proteinExistence type="predicted"/>
<keyword evidence="2" id="KW-0812">Transmembrane</keyword>
<keyword evidence="2" id="KW-0472">Membrane</keyword>
<accession>A0ABD6DHB2</accession>
<feature type="transmembrane region" description="Helical" evidence="2">
    <location>
        <begin position="37"/>
        <end position="56"/>
    </location>
</feature>
<feature type="compositionally biased region" description="Low complexity" evidence="1">
    <location>
        <begin position="108"/>
        <end position="125"/>
    </location>
</feature>
<comment type="caution">
    <text evidence="3">The sequence shown here is derived from an EMBL/GenBank/DDBJ whole genome shotgun (WGS) entry which is preliminary data.</text>
</comment>
<dbReference type="RefSeq" id="WP_256398791.1">
    <property type="nucleotide sequence ID" value="NZ_JANHJR010000001.1"/>
</dbReference>
<dbReference type="EMBL" id="JBHUDO010000002">
    <property type="protein sequence ID" value="MFD1645694.1"/>
    <property type="molecule type" value="Genomic_DNA"/>
</dbReference>
<feature type="region of interest" description="Disordered" evidence="1">
    <location>
        <begin position="108"/>
        <end position="132"/>
    </location>
</feature>
<evidence type="ECO:0000256" key="2">
    <source>
        <dbReference type="SAM" id="Phobius"/>
    </source>
</evidence>
<feature type="region of interest" description="Disordered" evidence="1">
    <location>
        <begin position="64"/>
        <end position="85"/>
    </location>
</feature>
<dbReference type="Proteomes" id="UP001597034">
    <property type="component" value="Unassembled WGS sequence"/>
</dbReference>